<dbReference type="EMBL" id="DS027004">
    <property type="protein sequence ID" value="EAW14660.1"/>
    <property type="molecule type" value="Genomic_DNA"/>
</dbReference>
<dbReference type="Proteomes" id="UP000006701">
    <property type="component" value="Unassembled WGS sequence"/>
</dbReference>
<evidence type="ECO:0008006" key="4">
    <source>
        <dbReference type="Google" id="ProtNLM"/>
    </source>
</evidence>
<feature type="compositionally biased region" description="Polar residues" evidence="1">
    <location>
        <begin position="317"/>
        <end position="332"/>
    </location>
</feature>
<dbReference type="AlphaFoldDB" id="A1C4P2"/>
<feature type="compositionally biased region" description="Basic and acidic residues" evidence="1">
    <location>
        <begin position="1"/>
        <end position="16"/>
    </location>
</feature>
<feature type="region of interest" description="Disordered" evidence="1">
    <location>
        <begin position="170"/>
        <end position="359"/>
    </location>
</feature>
<gene>
    <name evidence="2" type="ORF">ACLA_000710</name>
</gene>
<dbReference type="OrthoDB" id="5424692at2759"/>
<evidence type="ECO:0000256" key="1">
    <source>
        <dbReference type="SAM" id="MobiDB-lite"/>
    </source>
</evidence>
<feature type="compositionally biased region" description="Basic and acidic residues" evidence="1">
    <location>
        <begin position="109"/>
        <end position="120"/>
    </location>
</feature>
<organism evidence="2 3">
    <name type="scientific">Aspergillus clavatus (strain ATCC 1007 / CBS 513.65 / DSM 816 / NCTC 3887 / NRRL 1 / QM 1276 / 107)</name>
    <dbReference type="NCBI Taxonomy" id="344612"/>
    <lineage>
        <taxon>Eukaryota</taxon>
        <taxon>Fungi</taxon>
        <taxon>Dikarya</taxon>
        <taxon>Ascomycota</taxon>
        <taxon>Pezizomycotina</taxon>
        <taxon>Eurotiomycetes</taxon>
        <taxon>Eurotiomycetidae</taxon>
        <taxon>Eurotiales</taxon>
        <taxon>Aspergillaceae</taxon>
        <taxon>Aspergillus</taxon>
        <taxon>Aspergillus subgen. Fumigati</taxon>
    </lineage>
</organism>
<proteinExistence type="predicted"/>
<evidence type="ECO:0000313" key="3">
    <source>
        <dbReference type="Proteomes" id="UP000006701"/>
    </source>
</evidence>
<feature type="compositionally biased region" description="Polar residues" evidence="1">
    <location>
        <begin position="209"/>
        <end position="223"/>
    </location>
</feature>
<sequence>MEIYVRFDDHRGRESYRPTASRGYSRHTSPARTRSPRLVADTWVPPSNRPYGRFRDRSPLPYRCRSRSPTFRQRDGENNPYTHTAQRKLSPRREIRPRSPQFGWRSRSPYRDRRPRDVSRGRSTPSWRDPTPPKQDLRLLKRERGPQPPPDHYKKSASPMRHAFLRNSNSHPLISHNLRTPPEGPPERSSGNATFQTRQSPSVRDASSIHISAPSTVSNSRRPSPTIDRPNATAEESRGRSPAECYIPQRRASRSSIHSTPSHVQMDVGNERDSQDKSLGYSSLQEQPCAFPDGTTALGIKSTQPTGPSIESDCRSNHASPNALSTQLNSSHGRGPTISLLSAPTRPRGGSNTKENFRTGVSTRRGLTFVPSAPPTGPRNSHTAAVPVDSHRPHIHRHNSLAGPSWPRTQKHTNHLAGLCAIIPGGRLLACDVATVMEKRLGQLDSDKDRLFEQITDSQRLKRLVSQEWDRLDRESSICVLKSELAEGHLQRITDGESINAGTTF</sequence>
<accession>A1C4P2</accession>
<dbReference type="OMA" id="QAHESRM"/>
<evidence type="ECO:0000313" key="2">
    <source>
        <dbReference type="EMBL" id="EAW14660.1"/>
    </source>
</evidence>
<feature type="compositionally biased region" description="Polar residues" evidence="1">
    <location>
        <begin position="350"/>
        <end position="359"/>
    </location>
</feature>
<name>A1C4P2_ASPCL</name>
<dbReference type="eggNOG" id="ENOG502S8Z8">
    <property type="taxonomic scope" value="Eukaryota"/>
</dbReference>
<dbReference type="STRING" id="344612.A1C4P2"/>
<reference evidence="2 3" key="1">
    <citation type="journal article" date="2008" name="PLoS Genet.">
        <title>Genomic islands in the pathogenic filamentous fungus Aspergillus fumigatus.</title>
        <authorList>
            <person name="Fedorova N.D."/>
            <person name="Khaldi N."/>
            <person name="Joardar V.S."/>
            <person name="Maiti R."/>
            <person name="Amedeo P."/>
            <person name="Anderson M.J."/>
            <person name="Crabtree J."/>
            <person name="Silva J.C."/>
            <person name="Badger J.H."/>
            <person name="Albarraq A."/>
            <person name="Angiuoli S."/>
            <person name="Bussey H."/>
            <person name="Bowyer P."/>
            <person name="Cotty P.J."/>
            <person name="Dyer P.S."/>
            <person name="Egan A."/>
            <person name="Galens K."/>
            <person name="Fraser-Liggett C.M."/>
            <person name="Haas B.J."/>
            <person name="Inman J.M."/>
            <person name="Kent R."/>
            <person name="Lemieux S."/>
            <person name="Malavazi I."/>
            <person name="Orvis J."/>
            <person name="Roemer T."/>
            <person name="Ronning C.M."/>
            <person name="Sundaram J.P."/>
            <person name="Sutton G."/>
            <person name="Turner G."/>
            <person name="Venter J.C."/>
            <person name="White O.R."/>
            <person name="Whitty B.R."/>
            <person name="Youngman P."/>
            <person name="Wolfe K.H."/>
            <person name="Goldman G.H."/>
            <person name="Wortman J.R."/>
            <person name="Jiang B."/>
            <person name="Denning D.W."/>
            <person name="Nierman W.C."/>
        </authorList>
    </citation>
    <scope>NUCLEOTIDE SEQUENCE [LARGE SCALE GENOMIC DNA]</scope>
    <source>
        <strain evidence="3">ATCC 1007 / CBS 513.65 / DSM 816 / NCTC 3887 / NRRL 1</strain>
    </source>
</reference>
<feature type="compositionally biased region" description="Basic and acidic residues" evidence="1">
    <location>
        <begin position="135"/>
        <end position="145"/>
    </location>
</feature>
<dbReference type="RefSeq" id="XP_001276086.1">
    <property type="nucleotide sequence ID" value="XM_001276085.1"/>
</dbReference>
<feature type="compositionally biased region" description="Polar residues" evidence="1">
    <location>
        <begin position="254"/>
        <end position="263"/>
    </location>
</feature>
<feature type="compositionally biased region" description="Polar residues" evidence="1">
    <location>
        <begin position="189"/>
        <end position="202"/>
    </location>
</feature>
<dbReference type="HOGENOM" id="CLU_024585_0_0_1"/>
<dbReference type="KEGG" id="act:ACLA_000710"/>
<feature type="region of interest" description="Disordered" evidence="1">
    <location>
        <begin position="1"/>
        <end position="157"/>
    </location>
</feature>
<protein>
    <recommendedName>
        <fullName evidence="4">Serine/arginine repetitive matrix protein 1</fullName>
    </recommendedName>
</protein>
<dbReference type="GeneID" id="4708494"/>
<dbReference type="VEuPathDB" id="FungiDB:ACLA_000710"/>
<keyword evidence="3" id="KW-1185">Reference proteome</keyword>